<evidence type="ECO:0000256" key="2">
    <source>
        <dbReference type="ARBA" id="ARBA00010989"/>
    </source>
</evidence>
<dbReference type="Proteomes" id="UP000224634">
    <property type="component" value="Unassembled WGS sequence"/>
</dbReference>
<dbReference type="OrthoDB" id="2219495at2759"/>
<dbReference type="GO" id="GO:0050031">
    <property type="term" value="F:L-pipecolate oxidase activity"/>
    <property type="evidence" value="ECO:0007669"/>
    <property type="project" value="TreeGrafter"/>
</dbReference>
<dbReference type="Gene3D" id="3.50.50.60">
    <property type="entry name" value="FAD/NAD(P)-binding domain"/>
    <property type="match status" value="1"/>
</dbReference>
<protein>
    <recommendedName>
        <fullName evidence="8">FAD dependent oxidoreductase domain-containing protein</fullName>
    </recommendedName>
</protein>
<feature type="region of interest" description="Disordered" evidence="6">
    <location>
        <begin position="426"/>
        <end position="455"/>
    </location>
</feature>
<dbReference type="Gene3D" id="3.30.9.10">
    <property type="entry name" value="D-Amino Acid Oxidase, subunit A, domain 2"/>
    <property type="match status" value="1"/>
</dbReference>
<dbReference type="AlphaFoldDB" id="A0A2B7YQ79"/>
<feature type="transmembrane region" description="Helical" evidence="7">
    <location>
        <begin position="20"/>
        <end position="38"/>
    </location>
</feature>
<keyword evidence="10" id="KW-1185">Reference proteome</keyword>
<feature type="compositionally biased region" description="Basic and acidic residues" evidence="6">
    <location>
        <begin position="430"/>
        <end position="442"/>
    </location>
</feature>
<evidence type="ECO:0000313" key="9">
    <source>
        <dbReference type="EMBL" id="PGH23330.1"/>
    </source>
</evidence>
<evidence type="ECO:0000256" key="7">
    <source>
        <dbReference type="SAM" id="Phobius"/>
    </source>
</evidence>
<keyword evidence="7" id="KW-0812">Transmembrane</keyword>
<keyword evidence="4" id="KW-0274">FAD</keyword>
<dbReference type="GO" id="GO:0004657">
    <property type="term" value="F:proline dehydrogenase activity"/>
    <property type="evidence" value="ECO:0007669"/>
    <property type="project" value="TreeGrafter"/>
</dbReference>
<gene>
    <name evidence="9" type="ORF">AJ80_02582</name>
</gene>
<keyword evidence="7" id="KW-0472">Membrane</keyword>
<evidence type="ECO:0000256" key="3">
    <source>
        <dbReference type="ARBA" id="ARBA00022630"/>
    </source>
</evidence>
<sequence>MPATGAVDKNCGGKTPLPSSILIVGGGVFGLSTALALATRHHSGKITLIDSSPTIPNPHGSSVDSSRIIRADYAREPYAKLAATAIEKWRSTDWGREGRYTQNGLLLVSSNRHKFGVEYVKSSYDNVKAIYGDAVEALPTKEAVANVVPGYGTAEHVTGGYVNWGSGWAHAEEGVRFAKKKLDETGKVDIRTGEVVKLLSVLENGERNGKQWKVTGVQLADGTSITADLVILATGAWTGRLVDLRDKAQATGQVLSYIRISDEEQAKLANMPTVLNFSTGMFIIPPRNNVLKIARHAYGYRNPKPVPVPLSTQQSNHEATTTVEVSLPEKDAPIPLEGERACRTALREMLPAFANRPFIKTRICWYTDTPEGDFIITHHPTHNGLFLATGGSGHAYKFLPVIGEKVVDAIQGCLDPELAALWSWPTGSQHEGEGEGADKGEEGSIVWTEDGSRSGEKGLVLAEELAKGKNGEMVTGSKL</sequence>
<dbReference type="InterPro" id="IPR045170">
    <property type="entry name" value="MTOX"/>
</dbReference>
<evidence type="ECO:0000256" key="6">
    <source>
        <dbReference type="SAM" id="MobiDB-lite"/>
    </source>
</evidence>
<accession>A0A2B7YQ79</accession>
<organism evidence="9 10">
    <name type="scientific">Polytolypa hystricis (strain UAMH7299)</name>
    <dbReference type="NCBI Taxonomy" id="1447883"/>
    <lineage>
        <taxon>Eukaryota</taxon>
        <taxon>Fungi</taxon>
        <taxon>Dikarya</taxon>
        <taxon>Ascomycota</taxon>
        <taxon>Pezizomycotina</taxon>
        <taxon>Eurotiomycetes</taxon>
        <taxon>Eurotiomycetidae</taxon>
        <taxon>Onygenales</taxon>
        <taxon>Onygenales incertae sedis</taxon>
        <taxon>Polytolypa</taxon>
    </lineage>
</organism>
<dbReference type="GO" id="GO:0008115">
    <property type="term" value="F:sarcosine oxidase activity"/>
    <property type="evidence" value="ECO:0007669"/>
    <property type="project" value="TreeGrafter"/>
</dbReference>
<keyword evidence="5" id="KW-0560">Oxidoreductase</keyword>
<dbReference type="InterPro" id="IPR006076">
    <property type="entry name" value="FAD-dep_OxRdtase"/>
</dbReference>
<dbReference type="STRING" id="1447883.A0A2B7YQ79"/>
<proteinExistence type="inferred from homology"/>
<dbReference type="SUPFAM" id="SSF51905">
    <property type="entry name" value="FAD/NAD(P)-binding domain"/>
    <property type="match status" value="1"/>
</dbReference>
<evidence type="ECO:0000256" key="5">
    <source>
        <dbReference type="ARBA" id="ARBA00023002"/>
    </source>
</evidence>
<evidence type="ECO:0000256" key="4">
    <source>
        <dbReference type="ARBA" id="ARBA00022827"/>
    </source>
</evidence>
<dbReference type="Pfam" id="PF01266">
    <property type="entry name" value="DAO"/>
    <property type="match status" value="1"/>
</dbReference>
<evidence type="ECO:0000313" key="10">
    <source>
        <dbReference type="Proteomes" id="UP000224634"/>
    </source>
</evidence>
<dbReference type="EMBL" id="PDNA01000025">
    <property type="protein sequence ID" value="PGH23330.1"/>
    <property type="molecule type" value="Genomic_DNA"/>
</dbReference>
<dbReference type="PANTHER" id="PTHR10961:SF46">
    <property type="entry name" value="PEROXISOMAL SARCOSINE OXIDASE"/>
    <property type="match status" value="1"/>
</dbReference>
<dbReference type="PANTHER" id="PTHR10961">
    <property type="entry name" value="PEROXISOMAL SARCOSINE OXIDASE"/>
    <property type="match status" value="1"/>
</dbReference>
<evidence type="ECO:0000259" key="8">
    <source>
        <dbReference type="Pfam" id="PF01266"/>
    </source>
</evidence>
<dbReference type="SUPFAM" id="SSF54373">
    <property type="entry name" value="FAD-linked reductases, C-terminal domain"/>
    <property type="match status" value="1"/>
</dbReference>
<keyword evidence="7" id="KW-1133">Transmembrane helix</keyword>
<reference evidence="9 10" key="1">
    <citation type="submission" date="2017-10" db="EMBL/GenBank/DDBJ databases">
        <title>Comparative genomics in systemic dimorphic fungi from Ajellomycetaceae.</title>
        <authorList>
            <person name="Munoz J.F."/>
            <person name="Mcewen J.G."/>
            <person name="Clay O.K."/>
            <person name="Cuomo C.A."/>
        </authorList>
    </citation>
    <scope>NUCLEOTIDE SEQUENCE [LARGE SCALE GENOMIC DNA]</scope>
    <source>
        <strain evidence="9 10">UAMH7299</strain>
    </source>
</reference>
<comment type="cofactor">
    <cofactor evidence="1">
        <name>FAD</name>
        <dbReference type="ChEBI" id="CHEBI:57692"/>
    </cofactor>
</comment>
<comment type="similarity">
    <text evidence="2">Belongs to the MSOX/MTOX family.</text>
</comment>
<evidence type="ECO:0000256" key="1">
    <source>
        <dbReference type="ARBA" id="ARBA00001974"/>
    </source>
</evidence>
<keyword evidence="3" id="KW-0285">Flavoprotein</keyword>
<dbReference type="GO" id="GO:0050660">
    <property type="term" value="F:flavin adenine dinucleotide binding"/>
    <property type="evidence" value="ECO:0007669"/>
    <property type="project" value="InterPro"/>
</dbReference>
<name>A0A2B7YQ79_POLH7</name>
<feature type="domain" description="FAD dependent oxidoreductase" evidence="8">
    <location>
        <begin position="21"/>
        <end position="408"/>
    </location>
</feature>
<comment type="caution">
    <text evidence="9">The sequence shown here is derived from an EMBL/GenBank/DDBJ whole genome shotgun (WGS) entry which is preliminary data.</text>
</comment>
<dbReference type="InterPro" id="IPR036188">
    <property type="entry name" value="FAD/NAD-bd_sf"/>
</dbReference>